<sequence length="380" mass="43059">MTGVAVASDTSEGRTLFIRNLSFDVDHDALYEFFASFGPLEFAKVVKDPSTSHSRGTGFVKFTRPEDAARVLSESSKIENTSRFTLDNRAMYLSMAVSRQEAEQLRNAKKETSTVESVAVPCSMAERLRRQGRNLHLARIGMIRAGTVAAEGMSKEDLAKREVLLRSKKLKLQNPNIFVSDVRLCVRNLPLTVSDEDLRRVCLDFLGAGKKRCLTECRVMRNLQPGKQQFRSLGYAFISFTKHEDALKILHHLNNNAEVFPNQRRPIVEFSLENMQALEKKRRRAEKCATIQAKRNPDGTQLQVPSNLISGRPVNKSAHQPIVKRLKKDSASTDTRVLPKRLGIKKRHRARPSSRLVGATKPKKHLSRKQIRARKKMQFV</sequence>
<organism evidence="8 9">
    <name type="scientific">Paragonimus skrjabini miyazakii</name>
    <dbReference type="NCBI Taxonomy" id="59628"/>
    <lineage>
        <taxon>Eukaryota</taxon>
        <taxon>Metazoa</taxon>
        <taxon>Spiralia</taxon>
        <taxon>Lophotrochozoa</taxon>
        <taxon>Platyhelminthes</taxon>
        <taxon>Trematoda</taxon>
        <taxon>Digenea</taxon>
        <taxon>Plagiorchiida</taxon>
        <taxon>Troglotremata</taxon>
        <taxon>Troglotrematidae</taxon>
        <taxon>Paragonimus</taxon>
    </lineage>
</organism>
<evidence type="ECO:0000256" key="6">
    <source>
        <dbReference type="SAM" id="MobiDB-lite"/>
    </source>
</evidence>
<keyword evidence="9" id="KW-1185">Reference proteome</keyword>
<evidence type="ECO:0000256" key="3">
    <source>
        <dbReference type="ARBA" id="ARBA00022884"/>
    </source>
</evidence>
<dbReference type="SMART" id="SM00360">
    <property type="entry name" value="RRM"/>
    <property type="match status" value="2"/>
</dbReference>
<evidence type="ECO:0000259" key="7">
    <source>
        <dbReference type="PROSITE" id="PS50102"/>
    </source>
</evidence>
<dbReference type="Gene3D" id="3.30.70.330">
    <property type="match status" value="2"/>
</dbReference>
<dbReference type="InterPro" id="IPR035979">
    <property type="entry name" value="RBD_domain_sf"/>
</dbReference>
<dbReference type="EMBL" id="JTDE01000134">
    <property type="protein sequence ID" value="KAF7262210.1"/>
    <property type="molecule type" value="Genomic_DNA"/>
</dbReference>
<keyword evidence="3 5" id="KW-0694">RNA-binding</keyword>
<feature type="domain" description="RRM" evidence="7">
    <location>
        <begin position="182"/>
        <end position="273"/>
    </location>
</feature>
<accession>A0A8S9Z8V3</accession>
<comment type="caution">
    <text evidence="8">The sequence shown here is derived from an EMBL/GenBank/DDBJ whole genome shotgun (WGS) entry which is preliminary data.</text>
</comment>
<dbReference type="PANTHER" id="PTHR48039:SF5">
    <property type="entry name" value="RNA-BINDING PROTEIN 28"/>
    <property type="match status" value="1"/>
</dbReference>
<dbReference type="CDD" id="cd12416">
    <property type="entry name" value="RRM4_RBM28_like"/>
    <property type="match status" value="1"/>
</dbReference>
<dbReference type="FunFam" id="3.30.70.330:FF:000182">
    <property type="entry name" value="RNA-binding motif protein 28"/>
    <property type="match status" value="1"/>
</dbReference>
<dbReference type="InterPro" id="IPR012677">
    <property type="entry name" value="Nucleotide-bd_a/b_plait_sf"/>
</dbReference>
<evidence type="ECO:0000256" key="5">
    <source>
        <dbReference type="PROSITE-ProRule" id="PRU00176"/>
    </source>
</evidence>
<protein>
    <recommendedName>
        <fullName evidence="7">RRM domain-containing protein</fullName>
    </recommendedName>
</protein>
<dbReference type="GO" id="GO:0003729">
    <property type="term" value="F:mRNA binding"/>
    <property type="evidence" value="ECO:0007669"/>
    <property type="project" value="TreeGrafter"/>
</dbReference>
<dbReference type="Proteomes" id="UP000822476">
    <property type="component" value="Unassembled WGS sequence"/>
</dbReference>
<dbReference type="AlphaFoldDB" id="A0A8S9Z8V3"/>
<proteinExistence type="predicted"/>
<keyword evidence="2" id="KW-0677">Repeat</keyword>
<evidence type="ECO:0000313" key="9">
    <source>
        <dbReference type="Proteomes" id="UP000822476"/>
    </source>
</evidence>
<evidence type="ECO:0000313" key="8">
    <source>
        <dbReference type="EMBL" id="KAF7262210.1"/>
    </source>
</evidence>
<dbReference type="Pfam" id="PF00076">
    <property type="entry name" value="RRM_1"/>
    <property type="match status" value="2"/>
</dbReference>
<dbReference type="GO" id="GO:0005730">
    <property type="term" value="C:nucleolus"/>
    <property type="evidence" value="ECO:0007669"/>
    <property type="project" value="TreeGrafter"/>
</dbReference>
<evidence type="ECO:0000256" key="1">
    <source>
        <dbReference type="ARBA" id="ARBA00004123"/>
    </source>
</evidence>
<evidence type="ECO:0000256" key="4">
    <source>
        <dbReference type="ARBA" id="ARBA00023242"/>
    </source>
</evidence>
<feature type="region of interest" description="Disordered" evidence="6">
    <location>
        <begin position="345"/>
        <end position="380"/>
    </location>
</feature>
<dbReference type="PANTHER" id="PTHR48039">
    <property type="entry name" value="RNA-BINDING MOTIF PROTEIN 14B"/>
    <property type="match status" value="1"/>
</dbReference>
<keyword evidence="4" id="KW-0539">Nucleus</keyword>
<feature type="compositionally biased region" description="Basic residues" evidence="6">
    <location>
        <begin position="361"/>
        <end position="380"/>
    </location>
</feature>
<comment type="subcellular location">
    <subcellularLocation>
        <location evidence="1">Nucleus</location>
    </subcellularLocation>
</comment>
<dbReference type="PROSITE" id="PS50102">
    <property type="entry name" value="RRM"/>
    <property type="match status" value="2"/>
</dbReference>
<dbReference type="InterPro" id="IPR000504">
    <property type="entry name" value="RRM_dom"/>
</dbReference>
<feature type="domain" description="RRM" evidence="7">
    <location>
        <begin position="14"/>
        <end position="98"/>
    </location>
</feature>
<reference evidence="8" key="1">
    <citation type="submission" date="2019-07" db="EMBL/GenBank/DDBJ databases">
        <title>Annotation for the trematode Paragonimus miyazaki's.</title>
        <authorList>
            <person name="Choi Y.-J."/>
        </authorList>
    </citation>
    <scope>NUCLEOTIDE SEQUENCE</scope>
    <source>
        <strain evidence="8">Japan</strain>
    </source>
</reference>
<dbReference type="SUPFAM" id="SSF54928">
    <property type="entry name" value="RNA-binding domain, RBD"/>
    <property type="match status" value="2"/>
</dbReference>
<dbReference type="OrthoDB" id="3945418at2759"/>
<name>A0A8S9Z8V3_9TREM</name>
<dbReference type="InterPro" id="IPR051945">
    <property type="entry name" value="RRM_MRD1_RNA_proc_ribogen"/>
</dbReference>
<evidence type="ECO:0000256" key="2">
    <source>
        <dbReference type="ARBA" id="ARBA00022737"/>
    </source>
</evidence>
<gene>
    <name evidence="8" type="ORF">EG68_00503</name>
</gene>